<sequence length="212" mass="24716">MRFSPWLMLAKRENDNDESVRSFYSVSSKRTFQIQLPQLKGRRCWGTPYGWLLTFGLDLNIQLFNPLTGTQISLPAQPTFQHQYNCYVKPKRLRRICELDVTTPKATVLASPPEGIEDGNKFYLIEMFGDLHLVARELTGDEDEPVYDFHYDTTFFDVYKFDFTTRSWIEVNYLDDQALFVGTNAYFAISTSDYPELNGGSIYFTDDNFECY</sequence>
<dbReference type="PANTHER" id="PTHR44259">
    <property type="entry name" value="OS07G0183000 PROTEIN-RELATED"/>
    <property type="match status" value="1"/>
</dbReference>
<dbReference type="Pfam" id="PF03478">
    <property type="entry name" value="Beta-prop_KIB1-4"/>
    <property type="match status" value="2"/>
</dbReference>
<evidence type="ECO:0000259" key="1">
    <source>
        <dbReference type="Pfam" id="PF03478"/>
    </source>
</evidence>
<gene>
    <name evidence="2" type="ORF">IFM89_015515</name>
</gene>
<evidence type="ECO:0000313" key="3">
    <source>
        <dbReference type="Proteomes" id="UP000631114"/>
    </source>
</evidence>
<accession>A0A835LB19</accession>
<dbReference type="OrthoDB" id="642536at2759"/>
<comment type="caution">
    <text evidence="2">The sequence shown here is derived from an EMBL/GenBank/DDBJ whole genome shotgun (WGS) entry which is preliminary data.</text>
</comment>
<evidence type="ECO:0000313" key="2">
    <source>
        <dbReference type="EMBL" id="KAF9588788.1"/>
    </source>
</evidence>
<dbReference type="AlphaFoldDB" id="A0A835LB19"/>
<proteinExistence type="predicted"/>
<dbReference type="InterPro" id="IPR005174">
    <property type="entry name" value="KIB1-4_b-propeller"/>
</dbReference>
<protein>
    <recommendedName>
        <fullName evidence="1">KIB1-4 beta-propeller domain-containing protein</fullName>
    </recommendedName>
</protein>
<name>A0A835LB19_9MAGN</name>
<dbReference type="InterPro" id="IPR050942">
    <property type="entry name" value="F-box_BR-signaling"/>
</dbReference>
<reference evidence="2 3" key="1">
    <citation type="submission" date="2020-10" db="EMBL/GenBank/DDBJ databases">
        <title>The Coptis chinensis genome and diversification of protoberbering-type alkaloids.</title>
        <authorList>
            <person name="Wang B."/>
            <person name="Shu S."/>
            <person name="Song C."/>
            <person name="Liu Y."/>
        </authorList>
    </citation>
    <scope>NUCLEOTIDE SEQUENCE [LARGE SCALE GENOMIC DNA]</scope>
    <source>
        <strain evidence="2">HL-2020</strain>
        <tissue evidence="2">Leaf</tissue>
    </source>
</reference>
<keyword evidence="3" id="KW-1185">Reference proteome</keyword>
<feature type="domain" description="KIB1-4 beta-propeller" evidence="1">
    <location>
        <begin position="23"/>
        <end position="82"/>
    </location>
</feature>
<dbReference type="EMBL" id="JADFTS010000009">
    <property type="protein sequence ID" value="KAF9588788.1"/>
    <property type="molecule type" value="Genomic_DNA"/>
</dbReference>
<feature type="domain" description="KIB1-4 beta-propeller" evidence="1">
    <location>
        <begin position="96"/>
        <end position="207"/>
    </location>
</feature>
<dbReference type="Proteomes" id="UP000631114">
    <property type="component" value="Unassembled WGS sequence"/>
</dbReference>
<organism evidence="2 3">
    <name type="scientific">Coptis chinensis</name>
    <dbReference type="NCBI Taxonomy" id="261450"/>
    <lineage>
        <taxon>Eukaryota</taxon>
        <taxon>Viridiplantae</taxon>
        <taxon>Streptophyta</taxon>
        <taxon>Embryophyta</taxon>
        <taxon>Tracheophyta</taxon>
        <taxon>Spermatophyta</taxon>
        <taxon>Magnoliopsida</taxon>
        <taxon>Ranunculales</taxon>
        <taxon>Ranunculaceae</taxon>
        <taxon>Coptidoideae</taxon>
        <taxon>Coptis</taxon>
    </lineage>
</organism>